<dbReference type="GO" id="GO:0000993">
    <property type="term" value="F:RNA polymerase II complex binding"/>
    <property type="evidence" value="ECO:0007669"/>
    <property type="project" value="TreeGrafter"/>
</dbReference>
<comment type="similarity">
    <text evidence="2">Belongs to the PAF1 family.</text>
</comment>
<dbReference type="Proteomes" id="UP000268093">
    <property type="component" value="Unassembled WGS sequence"/>
</dbReference>
<dbReference type="GO" id="GO:0006368">
    <property type="term" value="P:transcription elongation by RNA polymerase II"/>
    <property type="evidence" value="ECO:0007669"/>
    <property type="project" value="InterPro"/>
</dbReference>
<reference evidence="4 5" key="1">
    <citation type="journal article" date="2018" name="New Phytol.">
        <title>Phylogenomics of Endogonaceae and evolution of mycorrhizas within Mucoromycota.</title>
        <authorList>
            <person name="Chang Y."/>
            <person name="Desiro A."/>
            <person name="Na H."/>
            <person name="Sandor L."/>
            <person name="Lipzen A."/>
            <person name="Clum A."/>
            <person name="Barry K."/>
            <person name="Grigoriev I.V."/>
            <person name="Martin F.M."/>
            <person name="Stajich J.E."/>
            <person name="Smith M.E."/>
            <person name="Bonito G."/>
            <person name="Spatafora J.W."/>
        </authorList>
    </citation>
    <scope>NUCLEOTIDE SEQUENCE [LARGE SCALE GENOMIC DNA]</scope>
    <source>
        <strain evidence="4 5">GMNB39</strain>
    </source>
</reference>
<dbReference type="AlphaFoldDB" id="A0A433DKJ2"/>
<comment type="caution">
    <text evidence="4">The sequence shown here is derived from an EMBL/GenBank/DDBJ whole genome shotgun (WGS) entry which is preliminary data.</text>
</comment>
<gene>
    <name evidence="4" type="ORF">BC936DRAFT_148433</name>
</gene>
<protein>
    <submittedName>
        <fullName evidence="4">RNA polymerase II-associated</fullName>
    </submittedName>
</protein>
<name>A0A433DKJ2_9FUNG</name>
<dbReference type="PANTHER" id="PTHR23188">
    <property type="entry name" value="RNA POLYMERASE II-ASSOCIATED FACTOR 1 HOMOLOG"/>
    <property type="match status" value="1"/>
</dbReference>
<dbReference type="GO" id="GO:0003682">
    <property type="term" value="F:chromatin binding"/>
    <property type="evidence" value="ECO:0007669"/>
    <property type="project" value="TreeGrafter"/>
</dbReference>
<keyword evidence="3" id="KW-0539">Nucleus</keyword>
<keyword evidence="5" id="KW-1185">Reference proteome</keyword>
<evidence type="ECO:0000256" key="3">
    <source>
        <dbReference type="ARBA" id="ARBA00023242"/>
    </source>
</evidence>
<organism evidence="4 5">
    <name type="scientific">Jimgerdemannia flammicorona</name>
    <dbReference type="NCBI Taxonomy" id="994334"/>
    <lineage>
        <taxon>Eukaryota</taxon>
        <taxon>Fungi</taxon>
        <taxon>Fungi incertae sedis</taxon>
        <taxon>Mucoromycota</taxon>
        <taxon>Mucoromycotina</taxon>
        <taxon>Endogonomycetes</taxon>
        <taxon>Endogonales</taxon>
        <taxon>Endogonaceae</taxon>
        <taxon>Jimgerdemannia</taxon>
    </lineage>
</organism>
<dbReference type="PANTHER" id="PTHR23188:SF12">
    <property type="entry name" value="RNA POLYMERASE II-ASSOCIATED FACTOR 1 HOMOLOG"/>
    <property type="match status" value="1"/>
</dbReference>
<evidence type="ECO:0000256" key="2">
    <source>
        <dbReference type="ARBA" id="ARBA00007560"/>
    </source>
</evidence>
<dbReference type="OrthoDB" id="10260285at2759"/>
<sequence>MSIQPQKKKFGAEFLCRVRHRNILPPVPFGPKLITTPPLTARFIKYESTSLVEKTPYALAVDQDLGMPIDTATIQYLERLETGDEQGVPALSPEDRDLLVDARDETSRAGAGLMGSKRPMVTWLRRSEYISSEASKTVGGKDQSVESRFGTSGRGHKATQYPTVSKQTAGIARTFAQSASIASDLKQLKHPKRPHLQAVSSHAIFPDLSTWSHVYTLGQFSTDPAEDDNPRAASNSDEAYRYERHVLRPMTNPDNKRDNFLNLFLPELDSARRLKRRRIEQEEDDVVAGSSIGDSDKPFWYDAIRDYTYQNLNLPELQNVVMVFRDEGLGEKEEVFYNVAKIGSRHQDRDRDGERKSALTIQFRPRTEEEEEERRTKMREVGVDE</sequence>
<evidence type="ECO:0000313" key="5">
    <source>
        <dbReference type="Proteomes" id="UP000268093"/>
    </source>
</evidence>
<dbReference type="InterPro" id="IPR007133">
    <property type="entry name" value="RNA_pol_II-assoc_Paf1"/>
</dbReference>
<accession>A0A433DKJ2</accession>
<dbReference type="Pfam" id="PF03985">
    <property type="entry name" value="Paf1"/>
    <property type="match status" value="1"/>
</dbReference>
<proteinExistence type="inferred from homology"/>
<dbReference type="GO" id="GO:0016593">
    <property type="term" value="C:Cdc73/Paf1 complex"/>
    <property type="evidence" value="ECO:0007669"/>
    <property type="project" value="InterPro"/>
</dbReference>
<dbReference type="EMBL" id="RBNI01000757">
    <property type="protein sequence ID" value="RUP51383.1"/>
    <property type="molecule type" value="Genomic_DNA"/>
</dbReference>
<evidence type="ECO:0000256" key="1">
    <source>
        <dbReference type="ARBA" id="ARBA00004123"/>
    </source>
</evidence>
<evidence type="ECO:0000313" key="4">
    <source>
        <dbReference type="EMBL" id="RUP51383.1"/>
    </source>
</evidence>
<comment type="subcellular location">
    <subcellularLocation>
        <location evidence="1">Nucleus</location>
    </subcellularLocation>
</comment>